<sequence length="64" mass="7029">MQTRHQRLASPLGSSRTKWCRAIRVSRGGPAHRLARAMKQTGIWLTAPGAADRDKDGIPCESLC</sequence>
<dbReference type="Proteomes" id="UP000558284">
    <property type="component" value="Unassembled WGS sequence"/>
</dbReference>
<dbReference type="AlphaFoldDB" id="A0A838BD51"/>
<reference evidence="1 2" key="1">
    <citation type="submission" date="2020-07" db="EMBL/GenBank/DDBJ databases">
        <title>Definition of the novel symbiovar canariense within Mesorhizobium novociceri, a new species of genus Mesorhizobium nodulating Cicer canariense in the Caldera de Taburiente National Park (La Palma, Canary Islands).</title>
        <authorList>
            <person name="Leon-Barrios M."/>
            <person name="Perez-Yepez J."/>
            <person name="Flores-Felix J.D."/>
            <person name="Ramirez-Baena M.H."/>
            <person name="Pulido-Suarez L."/>
            <person name="Igual J.M."/>
            <person name="Velazquez E."/>
            <person name="Peix A."/>
        </authorList>
    </citation>
    <scope>NUCLEOTIDE SEQUENCE [LARGE SCALE GENOMIC DNA]</scope>
    <source>
        <strain evidence="1 2">CCANP35</strain>
    </source>
</reference>
<keyword evidence="2" id="KW-1185">Reference proteome</keyword>
<proteinExistence type="predicted"/>
<name>A0A838BD51_9HYPH</name>
<evidence type="ECO:0000313" key="1">
    <source>
        <dbReference type="EMBL" id="MBA1144405.1"/>
    </source>
</evidence>
<organism evidence="1 2">
    <name type="scientific">Mesorhizobium neociceri</name>
    <dbReference type="NCBI Taxonomy" id="1307853"/>
    <lineage>
        <taxon>Bacteria</taxon>
        <taxon>Pseudomonadati</taxon>
        <taxon>Pseudomonadota</taxon>
        <taxon>Alphaproteobacteria</taxon>
        <taxon>Hyphomicrobiales</taxon>
        <taxon>Phyllobacteriaceae</taxon>
        <taxon>Mesorhizobium</taxon>
    </lineage>
</organism>
<evidence type="ECO:0000313" key="2">
    <source>
        <dbReference type="Proteomes" id="UP000558284"/>
    </source>
</evidence>
<gene>
    <name evidence="1" type="ORF">H0241_29795</name>
</gene>
<protein>
    <submittedName>
        <fullName evidence="1">Excalibur calcium-binding domain-containing protein</fullName>
    </submittedName>
</protein>
<comment type="caution">
    <text evidence="1">The sequence shown here is derived from an EMBL/GenBank/DDBJ whole genome shotgun (WGS) entry which is preliminary data.</text>
</comment>
<dbReference type="EMBL" id="JACDTY010000023">
    <property type="protein sequence ID" value="MBA1144405.1"/>
    <property type="molecule type" value="Genomic_DNA"/>
</dbReference>
<accession>A0A838BD51</accession>